<dbReference type="EMBL" id="JAWNGG020000159">
    <property type="protein sequence ID" value="KAK9298989.1"/>
    <property type="molecule type" value="Genomic_DNA"/>
</dbReference>
<dbReference type="GO" id="GO:0016042">
    <property type="term" value="P:lipid catabolic process"/>
    <property type="evidence" value="ECO:0007669"/>
    <property type="project" value="UniProtKB-KW"/>
</dbReference>
<dbReference type="InterPro" id="IPR029058">
    <property type="entry name" value="AB_hydrolase_fold"/>
</dbReference>
<feature type="chain" id="PRO_5043990667" description="Lipase" evidence="9">
    <location>
        <begin position="17"/>
        <end position="415"/>
    </location>
</feature>
<evidence type="ECO:0000256" key="1">
    <source>
        <dbReference type="ARBA" id="ARBA00010701"/>
    </source>
</evidence>
<evidence type="ECO:0000256" key="3">
    <source>
        <dbReference type="ARBA" id="ARBA00022801"/>
    </source>
</evidence>
<evidence type="ECO:0000256" key="9">
    <source>
        <dbReference type="SAM" id="SignalP"/>
    </source>
</evidence>
<evidence type="ECO:0000256" key="8">
    <source>
        <dbReference type="PIRSR" id="PIRSR000862-1"/>
    </source>
</evidence>
<feature type="active site" description="Nucleophile" evidence="8">
    <location>
        <position position="187"/>
    </location>
</feature>
<evidence type="ECO:0000256" key="6">
    <source>
        <dbReference type="ARBA" id="ARBA00023180"/>
    </source>
</evidence>
<evidence type="ECO:0000313" key="11">
    <source>
        <dbReference type="EMBL" id="KAK9298989.1"/>
    </source>
</evidence>
<evidence type="ECO:0000256" key="7">
    <source>
        <dbReference type="PIRNR" id="PIRNR000862"/>
    </source>
</evidence>
<comment type="caution">
    <text evidence="11">The sequence shown here is derived from an EMBL/GenBank/DDBJ whole genome shotgun (WGS) entry which is preliminary data.</text>
</comment>
<keyword evidence="5" id="KW-0443">Lipid metabolism</keyword>
<keyword evidence="6" id="KW-0325">Glycoprotein</keyword>
<evidence type="ECO:0000313" key="12">
    <source>
        <dbReference type="Proteomes" id="UP001432146"/>
    </source>
</evidence>
<evidence type="ECO:0000256" key="5">
    <source>
        <dbReference type="ARBA" id="ARBA00023098"/>
    </source>
</evidence>
<evidence type="ECO:0000259" key="10">
    <source>
        <dbReference type="Pfam" id="PF04083"/>
    </source>
</evidence>
<feature type="active site" description="Charge relay system" evidence="8">
    <location>
        <position position="359"/>
    </location>
</feature>
<organism evidence="11 12">
    <name type="scientific">Tetragonisca angustula</name>
    <dbReference type="NCBI Taxonomy" id="166442"/>
    <lineage>
        <taxon>Eukaryota</taxon>
        <taxon>Metazoa</taxon>
        <taxon>Ecdysozoa</taxon>
        <taxon>Arthropoda</taxon>
        <taxon>Hexapoda</taxon>
        <taxon>Insecta</taxon>
        <taxon>Pterygota</taxon>
        <taxon>Neoptera</taxon>
        <taxon>Endopterygota</taxon>
        <taxon>Hymenoptera</taxon>
        <taxon>Apocrita</taxon>
        <taxon>Aculeata</taxon>
        <taxon>Apoidea</taxon>
        <taxon>Anthophila</taxon>
        <taxon>Apidae</taxon>
        <taxon>Tetragonisca</taxon>
    </lineage>
</organism>
<dbReference type="AlphaFoldDB" id="A0AAW0ZMT9"/>
<feature type="domain" description="Partial AB-hydrolase lipase" evidence="10">
    <location>
        <begin position="53"/>
        <end position="110"/>
    </location>
</feature>
<feature type="signal peptide" evidence="9">
    <location>
        <begin position="1"/>
        <end position="16"/>
    </location>
</feature>
<dbReference type="Proteomes" id="UP001432146">
    <property type="component" value="Unassembled WGS sequence"/>
</dbReference>
<dbReference type="PIRSF" id="PIRSF000862">
    <property type="entry name" value="Steryl_ester_lip"/>
    <property type="match status" value="1"/>
</dbReference>
<comment type="similarity">
    <text evidence="1 7">Belongs to the AB hydrolase superfamily. Lipase family.</text>
</comment>
<protein>
    <recommendedName>
        <fullName evidence="7">Lipase</fullName>
    </recommendedName>
</protein>
<dbReference type="PANTHER" id="PTHR11005">
    <property type="entry name" value="LYSOSOMAL ACID LIPASE-RELATED"/>
    <property type="match status" value="1"/>
</dbReference>
<name>A0AAW0ZMT9_9HYME</name>
<feature type="active site" description="Charge relay system" evidence="8">
    <location>
        <position position="389"/>
    </location>
</feature>
<dbReference type="GO" id="GO:0016788">
    <property type="term" value="F:hydrolase activity, acting on ester bonds"/>
    <property type="evidence" value="ECO:0007669"/>
    <property type="project" value="InterPro"/>
</dbReference>
<dbReference type="InterPro" id="IPR006693">
    <property type="entry name" value="AB_hydrolase_lipase"/>
</dbReference>
<dbReference type="InterPro" id="IPR025483">
    <property type="entry name" value="Lipase_euk"/>
</dbReference>
<keyword evidence="2 9" id="KW-0732">Signal</keyword>
<keyword evidence="12" id="KW-1185">Reference proteome</keyword>
<dbReference type="FunFam" id="3.40.50.1820:FF:000057">
    <property type="entry name" value="Lipase"/>
    <property type="match status" value="1"/>
</dbReference>
<gene>
    <name evidence="11" type="ORF">QLX08_007897</name>
</gene>
<evidence type="ECO:0000256" key="4">
    <source>
        <dbReference type="ARBA" id="ARBA00022963"/>
    </source>
</evidence>
<keyword evidence="4 7" id="KW-0442">Lipid degradation</keyword>
<accession>A0AAW0ZMT9</accession>
<keyword evidence="3 7" id="KW-0378">Hydrolase</keyword>
<dbReference type="SUPFAM" id="SSF53474">
    <property type="entry name" value="alpha/beta-Hydrolases"/>
    <property type="match status" value="1"/>
</dbReference>
<proteinExistence type="inferred from homology"/>
<dbReference type="Gene3D" id="3.40.50.1820">
    <property type="entry name" value="alpha/beta hydrolase"/>
    <property type="match status" value="1"/>
</dbReference>
<dbReference type="Pfam" id="PF04083">
    <property type="entry name" value="Abhydro_lipase"/>
    <property type="match status" value="1"/>
</dbReference>
<evidence type="ECO:0000256" key="2">
    <source>
        <dbReference type="ARBA" id="ARBA00022729"/>
    </source>
</evidence>
<sequence length="415" mass="46331">MFRTLVLCCLLPIITAIGISKTELPNKGLPNTGMPFQNDISNLLNDPVLSPMELAQNAGYKAESYEVVTQDGYILEMHRLESSSTSSRSTNKTPVLLLHGLLDCSVTWIAAGPKVALGYMLVDQGYDVWLGNVRGNRFSRKHSNLTTSDAEFWMFSWNEMGMYDLPAMIDHITMETKQEKIFMVTHSQGGTAFFVMASERPEYQEKIIALSALAPAVFMSRVGFSLLAVSSIATVDNNLISRLPVHDIQPSGKLLQTVGRVICSQQSPLWSLCKNLFDLFFGYDGNFIESTLGLMSQYDPAGASIRQFAHYGQSVISGKFRKFDYGAAGNMKNYGQEQPPDYNLGNVSVPVALYYGTNDVVTVAQDIQELYETLPNGQKSLIQTDTYAHLDFVWGKKVNTLVYDKILNFMEQYRE</sequence>
<reference evidence="11 12" key="1">
    <citation type="submission" date="2024-05" db="EMBL/GenBank/DDBJ databases">
        <title>The nuclear and mitochondrial genome assemblies of Tetragonisca angustula (Apidae: Meliponini), a tiny yet remarkable pollinator in the Neotropics.</title>
        <authorList>
            <person name="Ferrari R."/>
            <person name="Ricardo P.C."/>
            <person name="Dias F.C."/>
            <person name="Araujo N.S."/>
            <person name="Soares D.O."/>
            <person name="Zhou Q.-S."/>
            <person name="Zhu C.-D."/>
            <person name="Coutinho L."/>
            <person name="Airas M.C."/>
            <person name="Batista T.M."/>
        </authorList>
    </citation>
    <scope>NUCLEOTIDE SEQUENCE [LARGE SCALE GENOMIC DNA]</scope>
    <source>
        <strain evidence="11">ASF017062</strain>
        <tissue evidence="11">Abdomen</tissue>
    </source>
</reference>